<protein>
    <submittedName>
        <fullName evidence="2">Uncharacterized protein</fullName>
    </submittedName>
</protein>
<accession>A0A0A9AA18</accession>
<sequence length="48" mass="6151">MDGSILYHLWIWLNNDLRYRWIYWWLWIWLNNGPLYGWICLCINCRFG</sequence>
<dbReference type="EMBL" id="GBRH01251122">
    <property type="protein sequence ID" value="JAD46773.1"/>
    <property type="molecule type" value="Transcribed_RNA"/>
</dbReference>
<proteinExistence type="predicted"/>
<name>A0A0A9AA18_ARUDO</name>
<organism evidence="2">
    <name type="scientific">Arundo donax</name>
    <name type="common">Giant reed</name>
    <name type="synonym">Donax arundinaceus</name>
    <dbReference type="NCBI Taxonomy" id="35708"/>
    <lineage>
        <taxon>Eukaryota</taxon>
        <taxon>Viridiplantae</taxon>
        <taxon>Streptophyta</taxon>
        <taxon>Embryophyta</taxon>
        <taxon>Tracheophyta</taxon>
        <taxon>Spermatophyta</taxon>
        <taxon>Magnoliopsida</taxon>
        <taxon>Liliopsida</taxon>
        <taxon>Poales</taxon>
        <taxon>Poaceae</taxon>
        <taxon>PACMAD clade</taxon>
        <taxon>Arundinoideae</taxon>
        <taxon>Arundineae</taxon>
        <taxon>Arundo</taxon>
    </lineage>
</organism>
<feature type="transmembrane region" description="Helical" evidence="1">
    <location>
        <begin position="22"/>
        <end position="43"/>
    </location>
</feature>
<evidence type="ECO:0000256" key="1">
    <source>
        <dbReference type="SAM" id="Phobius"/>
    </source>
</evidence>
<reference evidence="2" key="1">
    <citation type="submission" date="2014-09" db="EMBL/GenBank/DDBJ databases">
        <authorList>
            <person name="Magalhaes I.L.F."/>
            <person name="Oliveira U."/>
            <person name="Santos F.R."/>
            <person name="Vidigal T.H.D.A."/>
            <person name="Brescovit A.D."/>
            <person name="Santos A.J."/>
        </authorList>
    </citation>
    <scope>NUCLEOTIDE SEQUENCE</scope>
    <source>
        <tissue evidence="2">Shoot tissue taken approximately 20 cm above the soil surface</tissue>
    </source>
</reference>
<evidence type="ECO:0000313" key="2">
    <source>
        <dbReference type="EMBL" id="JAD46773.1"/>
    </source>
</evidence>
<reference evidence="2" key="2">
    <citation type="journal article" date="2015" name="Data Brief">
        <title>Shoot transcriptome of the giant reed, Arundo donax.</title>
        <authorList>
            <person name="Barrero R.A."/>
            <person name="Guerrero F.D."/>
            <person name="Moolhuijzen P."/>
            <person name="Goolsby J.A."/>
            <person name="Tidwell J."/>
            <person name="Bellgard S.E."/>
            <person name="Bellgard M.I."/>
        </authorList>
    </citation>
    <scope>NUCLEOTIDE SEQUENCE</scope>
    <source>
        <tissue evidence="2">Shoot tissue taken approximately 20 cm above the soil surface</tissue>
    </source>
</reference>
<keyword evidence="1" id="KW-0812">Transmembrane</keyword>
<keyword evidence="1" id="KW-1133">Transmembrane helix</keyword>
<dbReference type="AlphaFoldDB" id="A0A0A9AA18"/>
<keyword evidence="1" id="KW-0472">Membrane</keyword>